<dbReference type="Pfam" id="PF01095">
    <property type="entry name" value="Pectinesterase"/>
    <property type="match status" value="1"/>
</dbReference>
<evidence type="ECO:0000256" key="5">
    <source>
        <dbReference type="RuleBase" id="RU000589"/>
    </source>
</evidence>
<dbReference type="InterPro" id="IPR012334">
    <property type="entry name" value="Pectin_lyas_fold"/>
</dbReference>
<reference evidence="7 8" key="1">
    <citation type="submission" date="2022-04" db="EMBL/GenBank/DDBJ databases">
        <title>Gracilibacillus sp. isolated from saltern.</title>
        <authorList>
            <person name="Won M."/>
            <person name="Lee C.-M."/>
            <person name="Woen H.-Y."/>
            <person name="Kwon S.-W."/>
        </authorList>
    </citation>
    <scope>NUCLEOTIDE SEQUENCE [LARGE SCALE GENOMIC DNA]</scope>
    <source>
        <strain evidence="7 8">SSWR10-1</strain>
    </source>
</reference>
<proteinExistence type="inferred from homology"/>
<dbReference type="InterPro" id="IPR000070">
    <property type="entry name" value="Pectinesterase_cat"/>
</dbReference>
<dbReference type="PANTHER" id="PTHR31321:SF57">
    <property type="entry name" value="PECTINESTERASE 53-RELATED"/>
    <property type="match status" value="1"/>
</dbReference>
<evidence type="ECO:0000259" key="6">
    <source>
        <dbReference type="Pfam" id="PF01095"/>
    </source>
</evidence>
<comment type="similarity">
    <text evidence="1">Belongs to the pectinesterase family.</text>
</comment>
<dbReference type="PANTHER" id="PTHR31321">
    <property type="entry name" value="ACYL-COA THIOESTER HYDROLASE YBHC-RELATED"/>
    <property type="match status" value="1"/>
</dbReference>
<evidence type="ECO:0000313" key="7">
    <source>
        <dbReference type="EMBL" id="UOQ50166.1"/>
    </source>
</evidence>
<feature type="active site" evidence="4">
    <location>
        <position position="191"/>
    </location>
</feature>
<evidence type="ECO:0000256" key="4">
    <source>
        <dbReference type="PROSITE-ProRule" id="PRU10040"/>
    </source>
</evidence>
<comment type="catalytic activity">
    <reaction evidence="5">
        <text>[(1-&gt;4)-alpha-D-galacturonosyl methyl ester](n) + n H2O = [(1-&gt;4)-alpha-D-galacturonosyl](n) + n methanol + n H(+)</text>
        <dbReference type="Rhea" id="RHEA:22380"/>
        <dbReference type="Rhea" id="RHEA-COMP:14570"/>
        <dbReference type="Rhea" id="RHEA-COMP:14573"/>
        <dbReference type="ChEBI" id="CHEBI:15377"/>
        <dbReference type="ChEBI" id="CHEBI:15378"/>
        <dbReference type="ChEBI" id="CHEBI:17790"/>
        <dbReference type="ChEBI" id="CHEBI:140522"/>
        <dbReference type="ChEBI" id="CHEBI:140523"/>
        <dbReference type="EC" id="3.1.1.11"/>
    </reaction>
</comment>
<accession>A0ABY4F0I0</accession>
<protein>
    <recommendedName>
        <fullName evidence="5">Pectinesterase</fullName>
        <ecNumber evidence="5">3.1.1.11</ecNumber>
    </recommendedName>
</protein>
<keyword evidence="3 5" id="KW-0063">Aspartyl esterase</keyword>
<gene>
    <name evidence="7" type="ORF">MUN88_08965</name>
</gene>
<keyword evidence="2 5" id="KW-0378">Hydrolase</keyword>
<dbReference type="EC" id="3.1.1.11" evidence="5"/>
<feature type="domain" description="Pectinesterase catalytic" evidence="6">
    <location>
        <begin position="31"/>
        <end position="312"/>
    </location>
</feature>
<sequence>MRYNMVELESKYRQTIDSIVDSTKLEHKTIQGKPVYRSIQEAIDDIDESDGCIFIAKGVYVEKLMVNKASVTLLGESRDQTILTYDVASGTEKADGSTYGTFGSASVIVQKPNFTAFNITFENRFDFMKEYLKKDNDPTKMKNLQAVAFRTADQSDQTKLENCYFKGYQDTLLVDQGTHYFHKCVVEGAIDFIFGAGQAVFESCDIISLNLQDPIHNGFVTAASTSIDVPYGYLFDQCRLQRKSNEMPDHTVYLGRPWHPGGDPNAIASVLYYQCEVDAHIKEEGWTEMGGYSPLDARLYEYDNHGSGAVINTNRRSVPQQEAEKWRHYLHQICVR</sequence>
<dbReference type="EMBL" id="CP095072">
    <property type="protein sequence ID" value="UOQ50166.1"/>
    <property type="molecule type" value="Genomic_DNA"/>
</dbReference>
<dbReference type="InterPro" id="IPR033131">
    <property type="entry name" value="Pectinesterase_Asp_AS"/>
</dbReference>
<evidence type="ECO:0000256" key="3">
    <source>
        <dbReference type="ARBA" id="ARBA00023085"/>
    </source>
</evidence>
<evidence type="ECO:0000256" key="2">
    <source>
        <dbReference type="ARBA" id="ARBA00022801"/>
    </source>
</evidence>
<organism evidence="7 8">
    <name type="scientific">Gracilibacillus caseinilyticus</name>
    <dbReference type="NCBI Taxonomy" id="2932256"/>
    <lineage>
        <taxon>Bacteria</taxon>
        <taxon>Bacillati</taxon>
        <taxon>Bacillota</taxon>
        <taxon>Bacilli</taxon>
        <taxon>Bacillales</taxon>
        <taxon>Bacillaceae</taxon>
        <taxon>Gracilibacillus</taxon>
    </lineage>
</organism>
<name>A0ABY4F0I0_9BACI</name>
<dbReference type="RefSeq" id="WP_244723485.1">
    <property type="nucleotide sequence ID" value="NZ_CP095072.1"/>
</dbReference>
<dbReference type="SUPFAM" id="SSF51126">
    <property type="entry name" value="Pectin lyase-like"/>
    <property type="match status" value="1"/>
</dbReference>
<dbReference type="PROSITE" id="PS00503">
    <property type="entry name" value="PECTINESTERASE_2"/>
    <property type="match status" value="1"/>
</dbReference>
<comment type="pathway">
    <text evidence="5">Glycan metabolism; pectin degradation; 2-dehydro-3-deoxy-D-gluconate from pectin: step 1/5.</text>
</comment>
<dbReference type="InterPro" id="IPR011050">
    <property type="entry name" value="Pectin_lyase_fold/virulence"/>
</dbReference>
<evidence type="ECO:0000313" key="8">
    <source>
        <dbReference type="Proteomes" id="UP000831782"/>
    </source>
</evidence>
<dbReference type="Gene3D" id="2.160.20.10">
    <property type="entry name" value="Single-stranded right-handed beta-helix, Pectin lyase-like"/>
    <property type="match status" value="1"/>
</dbReference>
<keyword evidence="8" id="KW-1185">Reference proteome</keyword>
<dbReference type="Proteomes" id="UP000831782">
    <property type="component" value="Chromosome"/>
</dbReference>
<evidence type="ECO:0000256" key="1">
    <source>
        <dbReference type="ARBA" id="ARBA00008891"/>
    </source>
</evidence>